<organism evidence="1 2">
    <name type="scientific">Arachis hypogaea</name>
    <name type="common">Peanut</name>
    <dbReference type="NCBI Taxonomy" id="3818"/>
    <lineage>
        <taxon>Eukaryota</taxon>
        <taxon>Viridiplantae</taxon>
        <taxon>Streptophyta</taxon>
        <taxon>Embryophyta</taxon>
        <taxon>Tracheophyta</taxon>
        <taxon>Spermatophyta</taxon>
        <taxon>Magnoliopsida</taxon>
        <taxon>eudicotyledons</taxon>
        <taxon>Gunneridae</taxon>
        <taxon>Pentapetalae</taxon>
        <taxon>rosids</taxon>
        <taxon>fabids</taxon>
        <taxon>Fabales</taxon>
        <taxon>Fabaceae</taxon>
        <taxon>Papilionoideae</taxon>
        <taxon>50 kb inversion clade</taxon>
        <taxon>dalbergioids sensu lato</taxon>
        <taxon>Dalbergieae</taxon>
        <taxon>Pterocarpus clade</taxon>
        <taxon>Arachis</taxon>
    </lineage>
</organism>
<dbReference type="EMBL" id="SDMP01000007">
    <property type="protein sequence ID" value="RYR45805.1"/>
    <property type="molecule type" value="Genomic_DNA"/>
</dbReference>
<accession>A0A445C4D1</accession>
<comment type="caution">
    <text evidence="1">The sequence shown here is derived from an EMBL/GenBank/DDBJ whole genome shotgun (WGS) entry which is preliminary data.</text>
</comment>
<sequence>MEMHRAKFRGEWFQCRLRSSSSGKNKLKKSLVDSDNSTVEVPFSSKRKAANAFGYCLESEGCLIQNKQYDFNNDELEVVDILFNLLGNFLERVNLETSNSVLNSSPSVDQK</sequence>
<dbReference type="AlphaFoldDB" id="A0A445C4D1"/>
<evidence type="ECO:0000313" key="2">
    <source>
        <dbReference type="Proteomes" id="UP000289738"/>
    </source>
</evidence>
<evidence type="ECO:0000313" key="1">
    <source>
        <dbReference type="EMBL" id="RYR45805.1"/>
    </source>
</evidence>
<gene>
    <name evidence="1" type="ORF">Ahy_A07g031590</name>
</gene>
<dbReference type="Proteomes" id="UP000289738">
    <property type="component" value="Chromosome A07"/>
</dbReference>
<proteinExistence type="predicted"/>
<keyword evidence="2" id="KW-1185">Reference proteome</keyword>
<protein>
    <submittedName>
        <fullName evidence="1">Uncharacterized protein</fullName>
    </submittedName>
</protein>
<name>A0A445C4D1_ARAHY</name>
<reference evidence="1 2" key="1">
    <citation type="submission" date="2019-01" db="EMBL/GenBank/DDBJ databases">
        <title>Sequencing of cultivated peanut Arachis hypogaea provides insights into genome evolution and oil improvement.</title>
        <authorList>
            <person name="Chen X."/>
        </authorList>
    </citation>
    <scope>NUCLEOTIDE SEQUENCE [LARGE SCALE GENOMIC DNA]</scope>
    <source>
        <strain evidence="2">cv. Fuhuasheng</strain>
        <tissue evidence="1">Leaves</tissue>
    </source>
</reference>